<dbReference type="AlphaFoldDB" id="E8RN88"/>
<evidence type="ECO:0000313" key="3">
    <source>
        <dbReference type="Proteomes" id="UP000001492"/>
    </source>
</evidence>
<evidence type="ECO:0000313" key="2">
    <source>
        <dbReference type="EMBL" id="ADU13987.1"/>
    </source>
</evidence>
<keyword evidence="1" id="KW-0472">Membrane</keyword>
<dbReference type="HOGENOM" id="CLU_2153103_0_0_5"/>
<gene>
    <name evidence="2" type="ordered locus">Astex_2334</name>
</gene>
<accession>E8RN88</accession>
<protein>
    <submittedName>
        <fullName evidence="2">Uncharacterized protein</fullName>
    </submittedName>
</protein>
<proteinExistence type="predicted"/>
<dbReference type="OrthoDB" id="8389669at2"/>
<name>E8RN88_ASTEC</name>
<keyword evidence="1" id="KW-1133">Transmembrane helix</keyword>
<keyword evidence="3" id="KW-1185">Reference proteome</keyword>
<keyword evidence="1" id="KW-0812">Transmembrane</keyword>
<feature type="transmembrane region" description="Helical" evidence="1">
    <location>
        <begin position="12"/>
        <end position="34"/>
    </location>
</feature>
<sequence>MPQDVSDREKLGAADMFVVCAMAMVCLLALWLVYLAPRVSEPVAIVSSPWQDRTAAEIAARAGGNLLESGYNGGLIVAQSDDPDFARRLAAEGALIIFNPRVFAGCGAPKS</sequence>
<dbReference type="Proteomes" id="UP000001492">
    <property type="component" value="Chromosome 1"/>
</dbReference>
<organism evidence="2 3">
    <name type="scientific">Asticcacaulis excentricus (strain ATCC 15261 / DSM 4724 / KCTC 12464 / NCIMB 9791 / VKM B-1370 / CB 48)</name>
    <dbReference type="NCBI Taxonomy" id="573065"/>
    <lineage>
        <taxon>Bacteria</taxon>
        <taxon>Pseudomonadati</taxon>
        <taxon>Pseudomonadota</taxon>
        <taxon>Alphaproteobacteria</taxon>
        <taxon>Caulobacterales</taxon>
        <taxon>Caulobacteraceae</taxon>
        <taxon>Asticcacaulis</taxon>
    </lineage>
</organism>
<dbReference type="STRING" id="573065.Astex_2334"/>
<reference evidence="3" key="1">
    <citation type="submission" date="2010-12" db="EMBL/GenBank/DDBJ databases">
        <title>Complete sequence of chromosome 1 of Asticcacaulis excentricus CB 48.</title>
        <authorList>
            <consortium name="US DOE Joint Genome Institute"/>
            <person name="Lucas S."/>
            <person name="Copeland A."/>
            <person name="Lapidus A."/>
            <person name="Cheng J.-F."/>
            <person name="Bruce D."/>
            <person name="Goodwin L."/>
            <person name="Pitluck S."/>
            <person name="Teshima H."/>
            <person name="Davenport K."/>
            <person name="Detter J.C."/>
            <person name="Han C."/>
            <person name="Tapia R."/>
            <person name="Land M."/>
            <person name="Hauser L."/>
            <person name="Jeffries C."/>
            <person name="Kyrpides N."/>
            <person name="Ivanova N."/>
            <person name="Ovchinnikova G."/>
            <person name="Brun Y.V."/>
            <person name="Woyke T."/>
        </authorList>
    </citation>
    <scope>NUCLEOTIDE SEQUENCE [LARGE SCALE GENOMIC DNA]</scope>
    <source>
        <strain evidence="3">ATCC 15261 / DSM 4724 / KCTC 12464 / NCIMB 9791 / VKM B-1370 / CB 48</strain>
    </source>
</reference>
<dbReference type="RefSeq" id="WP_013479814.1">
    <property type="nucleotide sequence ID" value="NC_014816.1"/>
</dbReference>
<evidence type="ECO:0000256" key="1">
    <source>
        <dbReference type="SAM" id="Phobius"/>
    </source>
</evidence>
<dbReference type="KEGG" id="aex:Astex_2334"/>
<dbReference type="EMBL" id="CP002395">
    <property type="protein sequence ID" value="ADU13987.1"/>
    <property type="molecule type" value="Genomic_DNA"/>
</dbReference>